<protein>
    <submittedName>
        <fullName evidence="1">Uncharacterized protein</fullName>
    </submittedName>
</protein>
<dbReference type="Proteomes" id="UP000325395">
    <property type="component" value="Unassembled WGS sequence"/>
</dbReference>
<evidence type="ECO:0000313" key="2">
    <source>
        <dbReference type="Proteomes" id="UP000325395"/>
    </source>
</evidence>
<gene>
    <name evidence="1" type="ORF">BDV36DRAFT_252826</name>
</gene>
<dbReference type="EMBL" id="ML735721">
    <property type="protein sequence ID" value="KAE8419034.1"/>
    <property type="molecule type" value="Genomic_DNA"/>
</dbReference>
<organism evidence="1 2">
    <name type="scientific">Aspergillus pseudocaelatus</name>
    <dbReference type="NCBI Taxonomy" id="1825620"/>
    <lineage>
        <taxon>Eukaryota</taxon>
        <taxon>Fungi</taxon>
        <taxon>Dikarya</taxon>
        <taxon>Ascomycota</taxon>
        <taxon>Pezizomycotina</taxon>
        <taxon>Eurotiomycetes</taxon>
        <taxon>Eurotiomycetidae</taxon>
        <taxon>Eurotiales</taxon>
        <taxon>Aspergillaceae</taxon>
        <taxon>Aspergillus</taxon>
        <taxon>Aspergillus subgen. Circumdati</taxon>
    </lineage>
</organism>
<sequence>MKCPAMEVWIFKNHAINLVSSQTCISASVLDRRPWRSPTGACRLGSSNASSKANLESVTFLCPRLISVNSIVPYSL</sequence>
<proteinExistence type="predicted"/>
<feature type="non-terminal residue" evidence="1">
    <location>
        <position position="76"/>
    </location>
</feature>
<accession>A0ABQ6WPI6</accession>
<reference evidence="1 2" key="1">
    <citation type="submission" date="2019-04" db="EMBL/GenBank/DDBJ databases">
        <authorList>
            <consortium name="DOE Joint Genome Institute"/>
            <person name="Mondo S."/>
            <person name="Kjaerbolling I."/>
            <person name="Vesth T."/>
            <person name="Frisvad J.C."/>
            <person name="Nybo J.L."/>
            <person name="Theobald S."/>
            <person name="Kildgaard S."/>
            <person name="Isbrandt T."/>
            <person name="Kuo A."/>
            <person name="Sato A."/>
            <person name="Lyhne E.K."/>
            <person name="Kogle M.E."/>
            <person name="Wiebenga A."/>
            <person name="Kun R.S."/>
            <person name="Lubbers R.J."/>
            <person name="Makela M.R."/>
            <person name="Barry K."/>
            <person name="Chovatia M."/>
            <person name="Clum A."/>
            <person name="Daum C."/>
            <person name="Haridas S."/>
            <person name="He G."/>
            <person name="LaButti K."/>
            <person name="Lipzen A."/>
            <person name="Riley R."/>
            <person name="Salamov A."/>
            <person name="Simmons B.A."/>
            <person name="Magnuson J.K."/>
            <person name="Henrissat B."/>
            <person name="Mortensen U.H."/>
            <person name="Larsen T.O."/>
            <person name="Devries R.P."/>
            <person name="Grigoriev I.V."/>
            <person name="Machida M."/>
            <person name="Baker S.E."/>
            <person name="Andersen M.R."/>
            <person name="Cantor M.N."/>
            <person name="Hua S.X."/>
        </authorList>
    </citation>
    <scope>NUCLEOTIDE SEQUENCE [LARGE SCALE GENOMIC DNA]</scope>
    <source>
        <strain evidence="1 2">CBS 117616</strain>
    </source>
</reference>
<evidence type="ECO:0000313" key="1">
    <source>
        <dbReference type="EMBL" id="KAE8419034.1"/>
    </source>
</evidence>
<name>A0ABQ6WPI6_9EURO</name>
<keyword evidence="2" id="KW-1185">Reference proteome</keyword>